<keyword evidence="1" id="KW-1133">Transmembrane helix</keyword>
<name>A0ABT2X6P0_9RHOB</name>
<organism evidence="2 3">
    <name type="scientific">Albidovulum salinarum</name>
    <dbReference type="NCBI Taxonomy" id="2984153"/>
    <lineage>
        <taxon>Bacteria</taxon>
        <taxon>Pseudomonadati</taxon>
        <taxon>Pseudomonadota</taxon>
        <taxon>Alphaproteobacteria</taxon>
        <taxon>Rhodobacterales</taxon>
        <taxon>Paracoccaceae</taxon>
        <taxon>Albidovulum</taxon>
    </lineage>
</organism>
<feature type="transmembrane region" description="Helical" evidence="1">
    <location>
        <begin position="20"/>
        <end position="40"/>
    </location>
</feature>
<dbReference type="EMBL" id="JAOVQO010000016">
    <property type="protein sequence ID" value="MCU9849621.1"/>
    <property type="molecule type" value="Genomic_DNA"/>
</dbReference>
<evidence type="ECO:0000256" key="1">
    <source>
        <dbReference type="SAM" id="Phobius"/>
    </source>
</evidence>
<keyword evidence="1" id="KW-0472">Membrane</keyword>
<evidence type="ECO:0000313" key="3">
    <source>
        <dbReference type="Proteomes" id="UP001209535"/>
    </source>
</evidence>
<accession>A0ABT2X6P0</accession>
<dbReference type="Proteomes" id="UP001209535">
    <property type="component" value="Unassembled WGS sequence"/>
</dbReference>
<feature type="transmembrane region" description="Helical" evidence="1">
    <location>
        <begin position="52"/>
        <end position="74"/>
    </location>
</feature>
<feature type="transmembrane region" description="Helical" evidence="1">
    <location>
        <begin position="81"/>
        <end position="98"/>
    </location>
</feature>
<feature type="transmembrane region" description="Helical" evidence="1">
    <location>
        <begin position="104"/>
        <end position="123"/>
    </location>
</feature>
<dbReference type="RefSeq" id="WP_263338558.1">
    <property type="nucleotide sequence ID" value="NZ_JAOVQO010000016.1"/>
</dbReference>
<evidence type="ECO:0000313" key="2">
    <source>
        <dbReference type="EMBL" id="MCU9849621.1"/>
    </source>
</evidence>
<keyword evidence="1" id="KW-0812">Transmembrane</keyword>
<gene>
    <name evidence="2" type="ORF">OEZ60_16600</name>
</gene>
<comment type="caution">
    <text evidence="2">The sequence shown here is derived from an EMBL/GenBank/DDBJ whole genome shotgun (WGS) entry which is preliminary data.</text>
</comment>
<keyword evidence="3" id="KW-1185">Reference proteome</keyword>
<protein>
    <submittedName>
        <fullName evidence="2">Uncharacterized protein</fullName>
    </submittedName>
</protein>
<sequence>MRKPDLSSLKAKLAQRFREARRLILFATVMAFAAGVVSFLRYDVAIHGLPLPIITGALYALFVGTAATVTSVLLPALRAMIEAVAISRFGVAVAAFGAPDFGLALHQSPLFGAAVVIGGAVLVRKLLGGKRITQAPIAVA</sequence>
<reference evidence="2 3" key="1">
    <citation type="submission" date="2022-10" db="EMBL/GenBank/DDBJ databases">
        <title>Defluviimonas sp. nov., isolated from ocean surface sediments.</title>
        <authorList>
            <person name="He W."/>
            <person name="Wang L."/>
            <person name="Zhang D.-F."/>
        </authorList>
    </citation>
    <scope>NUCLEOTIDE SEQUENCE [LARGE SCALE GENOMIC DNA]</scope>
    <source>
        <strain evidence="2 3">WL0024</strain>
    </source>
</reference>
<proteinExistence type="predicted"/>